<gene>
    <name evidence="3" type="ORF">GCU69_14700</name>
</gene>
<dbReference type="PANTHER" id="PTHR24567:SF74">
    <property type="entry name" value="HTH-TYPE TRANSCRIPTIONAL REGULATOR ARCR"/>
    <property type="match status" value="1"/>
</dbReference>
<dbReference type="InterPro" id="IPR018490">
    <property type="entry name" value="cNMP-bd_dom_sf"/>
</dbReference>
<dbReference type="Pfam" id="PF19307">
    <property type="entry name" value="SrpI-like"/>
    <property type="match status" value="1"/>
</dbReference>
<dbReference type="SUPFAM" id="SSF51206">
    <property type="entry name" value="cAMP-binding domain-like"/>
    <property type="match status" value="1"/>
</dbReference>
<dbReference type="RefSeq" id="WP_156206293.1">
    <property type="nucleotide sequence ID" value="NZ_WHPN01000278.1"/>
</dbReference>
<feature type="domain" description="Cyclic nucleotide-binding" evidence="2">
    <location>
        <begin position="100"/>
        <end position="214"/>
    </location>
</feature>
<feature type="compositionally biased region" description="Low complexity" evidence="1">
    <location>
        <begin position="1"/>
        <end position="11"/>
    </location>
</feature>
<dbReference type="PROSITE" id="PS50042">
    <property type="entry name" value="CNMP_BINDING_3"/>
    <property type="match status" value="1"/>
</dbReference>
<dbReference type="InterPro" id="IPR050397">
    <property type="entry name" value="Env_Response_Regulators"/>
</dbReference>
<evidence type="ECO:0000256" key="1">
    <source>
        <dbReference type="SAM" id="MobiDB-lite"/>
    </source>
</evidence>
<evidence type="ECO:0000259" key="2">
    <source>
        <dbReference type="PROSITE" id="PS50042"/>
    </source>
</evidence>
<proteinExistence type="predicted"/>
<dbReference type="Gene3D" id="2.60.120.10">
    <property type="entry name" value="Jelly Rolls"/>
    <property type="match status" value="1"/>
</dbReference>
<comment type="caution">
    <text evidence="3">The sequence shown here is derived from an EMBL/GenBank/DDBJ whole genome shotgun (WGS) entry which is preliminary data.</text>
</comment>
<reference evidence="3 4" key="1">
    <citation type="submission" date="2019-10" db="EMBL/GenBank/DDBJ databases">
        <title>Streptomyces tenebrisbrunneis sp.nov., an endogenous actinomycete isolated from of Lycium ruthenicum.</title>
        <authorList>
            <person name="Ma L."/>
        </authorList>
    </citation>
    <scope>NUCLEOTIDE SEQUENCE [LARGE SCALE GENOMIC DNA]</scope>
    <source>
        <strain evidence="3 4">TRM 66187</strain>
    </source>
</reference>
<dbReference type="EMBL" id="WHPN01000278">
    <property type="protein sequence ID" value="KAF4408334.1"/>
    <property type="molecule type" value="Genomic_DNA"/>
</dbReference>
<dbReference type="PANTHER" id="PTHR24567">
    <property type="entry name" value="CRP FAMILY TRANSCRIPTIONAL REGULATORY PROTEIN"/>
    <property type="match status" value="1"/>
</dbReference>
<dbReference type="SMART" id="SM00100">
    <property type="entry name" value="cNMP"/>
    <property type="match status" value="1"/>
</dbReference>
<protein>
    <submittedName>
        <fullName evidence="3">Cyclic nucleotide-binding domain-containing protein</fullName>
    </submittedName>
</protein>
<feature type="non-terminal residue" evidence="3">
    <location>
        <position position="327"/>
    </location>
</feature>
<dbReference type="CDD" id="cd00038">
    <property type="entry name" value="CAP_ED"/>
    <property type="match status" value="1"/>
</dbReference>
<accession>A0ABQ7FL34</accession>
<evidence type="ECO:0000313" key="3">
    <source>
        <dbReference type="EMBL" id="KAF4408334.1"/>
    </source>
</evidence>
<dbReference type="Pfam" id="PF00027">
    <property type="entry name" value="cNMP_binding"/>
    <property type="match status" value="1"/>
</dbReference>
<dbReference type="InterPro" id="IPR045641">
    <property type="entry name" value="SrpI-like"/>
</dbReference>
<name>A0ABQ7FL34_9ACTN</name>
<dbReference type="NCBIfam" id="NF041163">
    <property type="entry name" value="encap_f2b"/>
    <property type="match status" value="1"/>
</dbReference>
<feature type="region of interest" description="Disordered" evidence="1">
    <location>
        <begin position="215"/>
        <end position="246"/>
    </location>
</feature>
<sequence>MTASANSSSASGPGRDGPPRLSLDTAAARQLATTTKTVPQNRNITSRWLLRTLSWVQVPGGTYRVNRRLTHTVGDGRVDFVTTGADARVIPEELRELPLLREVTDSAVLEELASRFTQREFAPGELIAEAGTAADQLFLLVHGKAGKVVPGKYDTAAVAGILAGGSHFGAEALAGPPAEWSCSLRAVTSCTVLALSRREFQEVADRSEALRDRLARQSALPRQRRSPQGEAEIAISSGHTGEPSLPGTFVDYEQSPREYELSVAQTVLRVHSRVADLYNEPMNQVEQQLRLTIEALRERQEHELVNNRDFGLLHNADLTQRIHTRTG</sequence>
<dbReference type="InterPro" id="IPR014710">
    <property type="entry name" value="RmlC-like_jellyroll"/>
</dbReference>
<feature type="region of interest" description="Disordered" evidence="1">
    <location>
        <begin position="1"/>
        <end position="21"/>
    </location>
</feature>
<dbReference type="Proteomes" id="UP000621266">
    <property type="component" value="Unassembled WGS sequence"/>
</dbReference>
<dbReference type="InterPro" id="IPR049817">
    <property type="entry name" value="Encap_f2b"/>
</dbReference>
<dbReference type="InterPro" id="IPR000595">
    <property type="entry name" value="cNMP-bd_dom"/>
</dbReference>
<evidence type="ECO:0000313" key="4">
    <source>
        <dbReference type="Proteomes" id="UP000621266"/>
    </source>
</evidence>
<organism evidence="3 4">
    <name type="scientific">Streptomyces lycii</name>
    <dbReference type="NCBI Taxonomy" id="2654337"/>
    <lineage>
        <taxon>Bacteria</taxon>
        <taxon>Bacillati</taxon>
        <taxon>Actinomycetota</taxon>
        <taxon>Actinomycetes</taxon>
        <taxon>Kitasatosporales</taxon>
        <taxon>Streptomycetaceae</taxon>
        <taxon>Streptomyces</taxon>
    </lineage>
</organism>
<keyword evidence="4" id="KW-1185">Reference proteome</keyword>